<proteinExistence type="predicted"/>
<name>A0A976N1C8_9VIRU</name>
<dbReference type="EMBL" id="OM869510">
    <property type="protein sequence ID" value="UPW40865.1"/>
    <property type="molecule type" value="Genomic_DNA"/>
</dbReference>
<reference evidence="1" key="1">
    <citation type="submission" date="2022-02" db="EMBL/GenBank/DDBJ databases">
        <title>Towards deciphering the DNA virus diversity associated with rodent species in the families Cricetidae and Heteromyidae.</title>
        <authorList>
            <person name="Lund M."/>
            <person name="Larsen B.B."/>
            <person name="Gryseels S."/>
            <person name="Kraberger S."/>
            <person name="Rowsey D.M."/>
            <person name="Steger L."/>
            <person name="Yule K.M."/>
            <person name="Upham N.S."/>
            <person name="Worobey M."/>
            <person name="Van Doorslaer K."/>
            <person name="Varsani A."/>
        </authorList>
    </citation>
    <scope>NUCLEOTIDE SEQUENCE</scope>
    <source>
        <strain evidence="1">UA08Rod_6404</strain>
    </source>
</reference>
<protein>
    <submittedName>
        <fullName evidence="1">DNA pilot protein</fullName>
    </submittedName>
</protein>
<sequence length="279" mass="31399">MGLLDFAGGLFNSITSNRTAKKNAKLQYQTAIDSINLQTAANRELMEKNNAFNLEMWNRQNEYNSPKNQMQRYEAAGINPALVGIQGNPGNASGAPQASEIVTDYSNYKSGPEKVAFKLEGISNLIENVVGFISNLQDLKRKELDNEDRSFRNNFSRAFYEGRANYNSRKSLLMLQDYFLKGGDVTSEESAKIRKFRLEKLPLENEYLAASISDKLWSANNREKLSALRDLQANMNLYNWEQFKNTQGKLNDSLGAMAPLLNALINAFSKIGSALIFKH</sequence>
<evidence type="ECO:0000313" key="1">
    <source>
        <dbReference type="EMBL" id="UPW40865.1"/>
    </source>
</evidence>
<organism evidence="1">
    <name type="scientific">Sigmofec virus UA08Rod_6404</name>
    <dbReference type="NCBI Taxonomy" id="2929229"/>
    <lineage>
        <taxon>Viruses</taxon>
        <taxon>Monodnaviria</taxon>
        <taxon>Sangervirae</taxon>
        <taxon>Phixviricota</taxon>
        <taxon>Malgrandaviricetes</taxon>
        <taxon>Petitvirales</taxon>
        <taxon>Microviridae</taxon>
    </lineage>
</organism>
<accession>A0A976N1C8</accession>